<reference evidence="1 2" key="1">
    <citation type="submission" date="2019-12" db="EMBL/GenBank/DDBJ databases">
        <title>Functional and genomic insights into the Sphingobium yanoikuyae YC-JY1, a bacterium efficiently degrading bisphenol A.</title>
        <authorList>
            <person name="Jia Y."/>
            <person name="Li X."/>
            <person name="Wang J."/>
            <person name="Eltoukhy A."/>
            <person name="Lamraoui I."/>
            <person name="Yan Y."/>
        </authorList>
    </citation>
    <scope>NUCLEOTIDE SEQUENCE [LARGE SCALE GENOMIC DNA]</scope>
    <source>
        <strain evidence="1 2">YC-JY1</strain>
    </source>
</reference>
<proteinExistence type="predicted"/>
<dbReference type="Proteomes" id="UP000464086">
    <property type="component" value="Chromosome"/>
</dbReference>
<gene>
    <name evidence="1" type="ORF">GS397_00745</name>
</gene>
<evidence type="ECO:0000313" key="1">
    <source>
        <dbReference type="EMBL" id="QHD65741.1"/>
    </source>
</evidence>
<evidence type="ECO:0000313" key="2">
    <source>
        <dbReference type="Proteomes" id="UP000464086"/>
    </source>
</evidence>
<name>A0A6P1GDC6_SPHYA</name>
<dbReference type="AlphaFoldDB" id="A0A6P1GDC6"/>
<protein>
    <submittedName>
        <fullName evidence="1">Uncharacterized protein</fullName>
    </submittedName>
</protein>
<accession>A0A6P1GDC6</accession>
<organism evidence="1 2">
    <name type="scientific">Sphingobium yanoikuyae</name>
    <name type="common">Sphingomonas yanoikuyae</name>
    <dbReference type="NCBI Taxonomy" id="13690"/>
    <lineage>
        <taxon>Bacteria</taxon>
        <taxon>Pseudomonadati</taxon>
        <taxon>Pseudomonadota</taxon>
        <taxon>Alphaproteobacteria</taxon>
        <taxon>Sphingomonadales</taxon>
        <taxon>Sphingomonadaceae</taxon>
        <taxon>Sphingobium</taxon>
    </lineage>
</organism>
<sequence>MSDSALALIKSDAALEAVVQSCGSRDAAIRILSDALRGGMLRAYGVRDVGARLQGGNRRSLIETDIWERAHLEDQSRWSWSGGYFCSREREYRQVHFDAGQVTTLCAGAGIKPQPAAEPSIEVKRVASKIGTTGKVEAWHGFYMQLLIMMDEGDLERSNFPTQKALRDELLRRIDDDLSDASIKSIVAKVWHKFIENQ</sequence>
<dbReference type="EMBL" id="CP047218">
    <property type="protein sequence ID" value="QHD65741.1"/>
    <property type="molecule type" value="Genomic_DNA"/>
</dbReference>
<dbReference type="RefSeq" id="WP_159365369.1">
    <property type="nucleotide sequence ID" value="NZ_CP047218.1"/>
</dbReference>